<dbReference type="InterPro" id="IPR036950">
    <property type="entry name" value="PBP_transglycosylase"/>
</dbReference>
<evidence type="ECO:0000313" key="14">
    <source>
        <dbReference type="Proteomes" id="UP000272400"/>
    </source>
</evidence>
<evidence type="ECO:0000256" key="4">
    <source>
        <dbReference type="ARBA" id="ARBA00022679"/>
    </source>
</evidence>
<dbReference type="PANTHER" id="PTHR32282:SF34">
    <property type="entry name" value="PENICILLIN-BINDING PROTEIN 1A"/>
    <property type="match status" value="1"/>
</dbReference>
<keyword evidence="10" id="KW-0472">Membrane</keyword>
<feature type="region of interest" description="Disordered" evidence="9">
    <location>
        <begin position="854"/>
        <end position="943"/>
    </location>
</feature>
<keyword evidence="10" id="KW-1133">Transmembrane helix</keyword>
<evidence type="ECO:0000256" key="5">
    <source>
        <dbReference type="ARBA" id="ARBA00022801"/>
    </source>
</evidence>
<evidence type="ECO:0000256" key="10">
    <source>
        <dbReference type="SAM" id="Phobius"/>
    </source>
</evidence>
<gene>
    <name evidence="13" type="ORF">EDD29_7257</name>
</gene>
<dbReference type="GO" id="GO:0006508">
    <property type="term" value="P:proteolysis"/>
    <property type="evidence" value="ECO:0007669"/>
    <property type="project" value="UniProtKB-KW"/>
</dbReference>
<dbReference type="Pfam" id="PF00905">
    <property type="entry name" value="Transpeptidase"/>
    <property type="match status" value="1"/>
</dbReference>
<evidence type="ECO:0000259" key="11">
    <source>
        <dbReference type="Pfam" id="PF00905"/>
    </source>
</evidence>
<feature type="compositionally biased region" description="Polar residues" evidence="9">
    <location>
        <begin position="869"/>
        <end position="889"/>
    </location>
</feature>
<dbReference type="SUPFAM" id="SSF53955">
    <property type="entry name" value="Lysozyme-like"/>
    <property type="match status" value="1"/>
</dbReference>
<dbReference type="Proteomes" id="UP000272400">
    <property type="component" value="Unassembled WGS sequence"/>
</dbReference>
<dbReference type="Pfam" id="PF00912">
    <property type="entry name" value="Transgly"/>
    <property type="match status" value="1"/>
</dbReference>
<evidence type="ECO:0000313" key="13">
    <source>
        <dbReference type="EMBL" id="ROO89559.1"/>
    </source>
</evidence>
<feature type="domain" description="Penicillin-binding protein transpeptidase" evidence="11">
    <location>
        <begin position="565"/>
        <end position="798"/>
    </location>
</feature>
<feature type="domain" description="Glycosyl transferase family 51" evidence="12">
    <location>
        <begin position="299"/>
        <end position="469"/>
    </location>
</feature>
<evidence type="ECO:0000256" key="1">
    <source>
        <dbReference type="ARBA" id="ARBA00022645"/>
    </source>
</evidence>
<protein>
    <submittedName>
        <fullName evidence="13">Membrane peptidoglycan carboxypeptidase</fullName>
    </submittedName>
</protein>
<keyword evidence="3" id="KW-0328">Glycosyltransferase</keyword>
<dbReference type="InterPro" id="IPR001460">
    <property type="entry name" value="PCN-bd_Tpept"/>
</dbReference>
<feature type="compositionally biased region" description="Basic and acidic residues" evidence="9">
    <location>
        <begin position="132"/>
        <end position="142"/>
    </location>
</feature>
<dbReference type="GO" id="GO:0009252">
    <property type="term" value="P:peptidoglycan biosynthetic process"/>
    <property type="evidence" value="ECO:0007669"/>
    <property type="project" value="TreeGrafter"/>
</dbReference>
<feature type="region of interest" description="Disordered" evidence="9">
    <location>
        <begin position="210"/>
        <end position="240"/>
    </location>
</feature>
<evidence type="ECO:0000259" key="12">
    <source>
        <dbReference type="Pfam" id="PF00912"/>
    </source>
</evidence>
<keyword evidence="4" id="KW-0808">Transferase</keyword>
<dbReference type="GO" id="GO:0030288">
    <property type="term" value="C:outer membrane-bounded periplasmic space"/>
    <property type="evidence" value="ECO:0007669"/>
    <property type="project" value="TreeGrafter"/>
</dbReference>
<feature type="compositionally biased region" description="Low complexity" evidence="9">
    <location>
        <begin position="928"/>
        <end position="943"/>
    </location>
</feature>
<keyword evidence="14" id="KW-1185">Reference proteome</keyword>
<dbReference type="AlphaFoldDB" id="A0A3N1D7X1"/>
<dbReference type="InterPro" id="IPR001264">
    <property type="entry name" value="Glyco_trans_51"/>
</dbReference>
<organism evidence="13 14">
    <name type="scientific">Actinocorallia herbida</name>
    <dbReference type="NCBI Taxonomy" id="58109"/>
    <lineage>
        <taxon>Bacteria</taxon>
        <taxon>Bacillati</taxon>
        <taxon>Actinomycetota</taxon>
        <taxon>Actinomycetes</taxon>
        <taxon>Streptosporangiales</taxon>
        <taxon>Thermomonosporaceae</taxon>
        <taxon>Actinocorallia</taxon>
    </lineage>
</organism>
<dbReference type="InterPro" id="IPR023346">
    <property type="entry name" value="Lysozyme-like_dom_sf"/>
</dbReference>
<feature type="compositionally biased region" description="Acidic residues" evidence="9">
    <location>
        <begin position="57"/>
        <end position="69"/>
    </location>
</feature>
<keyword evidence="2" id="KW-0645">Protease</keyword>
<dbReference type="RefSeq" id="WP_246053175.1">
    <property type="nucleotide sequence ID" value="NZ_RJKE01000001.1"/>
</dbReference>
<evidence type="ECO:0000256" key="6">
    <source>
        <dbReference type="ARBA" id="ARBA00023268"/>
    </source>
</evidence>
<dbReference type="SUPFAM" id="SSF56601">
    <property type="entry name" value="beta-lactamase/transpeptidase-like"/>
    <property type="match status" value="1"/>
</dbReference>
<name>A0A3N1D7X1_9ACTN</name>
<keyword evidence="1 13" id="KW-0121">Carboxypeptidase</keyword>
<dbReference type="Gene3D" id="3.40.710.10">
    <property type="entry name" value="DD-peptidase/beta-lactamase superfamily"/>
    <property type="match status" value="1"/>
</dbReference>
<proteinExistence type="predicted"/>
<evidence type="ECO:0000256" key="3">
    <source>
        <dbReference type="ARBA" id="ARBA00022676"/>
    </source>
</evidence>
<sequence length="943" mass="100228">MSENGDDARIEAQGDTAPPGAAENAATADPAERSAAARPDGAGDDEPEPAPEPAENAGEDAEPAGDAQDETPPASAETGETPAAEPTASRQESVPAPDDAGEDPLDKVEDTPSSLDEPTSAYTPFLDDPDEDGPHEAPRPVDQDEPQESDDPTRAFAPLPDESDDLYAPFRDDFPDEDPAEVTRIDPAEVTRMDTVLPTTAAFAAVAASDGADGADGGGPSDPGPPSSSAASPQPGLPRKRGRWVRRLSWSVLVLLGLGVIAFAIAYKLTPVPETQQLSAREQLNVFYYSDGKTVLVEEGTNRRPVDLVEISLPVQEAVISAENRSFRTDPGVSFSGTFRAFWSTATGKQVQGGSTITQQMVRNYYSGLSQERSIFRKLKEVMVSLKVSQSRDKDWIMEQYLNTIYFGRQSYGIQAAAQSYFKVDAKDLDPAQSAFLAAAIQQPTPFSKVTKDNRAAVEERWRYVVKGMVEAKDLTQAEADALKFPVPVKEKQKNIYRGQVGYMVNIAKKELREQRGIDDEDLALGGLRIVTTFRKPLMDAAVKAVTDNVPADMPKEQRIGLTSVDPSNGEVVAMYGGRDYLKEAMSSSFGLKAQAGSGFKPFVLAAALESGVRLSDTYSGAAPLMVGNHAIENSSGHSYGYLNLVQMTRDSANTAYVRLGQEIGNDKVTAMAESLGIPESQLTANGADTTAVYPLGVADVSPAQQAGAYAAFANEGVWYKPHVIKSITGRKKVERKVKNEGVRVMSKDTAADATYAMEQVVNSGTGTAANLYDRDAAGKTGTTDGGAAVWFNGYVPQLSTSVGIFQSKNLSKSLDLSPYSAYGGVLPAMVWRQYMETATAGMEVKEFPDPVTYDYTPQYQYNPDDDNTTSPGNGPDTSTPTDGENSGEPTGETPEDPDQTDPGTGEDPGEGDGGDDGAVDDGGDGAEPGVEPGAEPDAGGGR</sequence>
<dbReference type="PANTHER" id="PTHR32282">
    <property type="entry name" value="BINDING PROTEIN TRANSPEPTIDASE, PUTATIVE-RELATED"/>
    <property type="match status" value="1"/>
</dbReference>
<comment type="caution">
    <text evidence="13">The sequence shown here is derived from an EMBL/GenBank/DDBJ whole genome shotgun (WGS) entry which is preliminary data.</text>
</comment>
<feature type="transmembrane region" description="Helical" evidence="10">
    <location>
        <begin position="248"/>
        <end position="267"/>
    </location>
</feature>
<feature type="compositionally biased region" description="Acidic residues" evidence="9">
    <location>
        <begin position="908"/>
        <end position="925"/>
    </location>
</feature>
<feature type="compositionally biased region" description="Polar residues" evidence="9">
    <location>
        <begin position="111"/>
        <end position="122"/>
    </location>
</feature>
<evidence type="ECO:0000256" key="7">
    <source>
        <dbReference type="ARBA" id="ARBA00034000"/>
    </source>
</evidence>
<evidence type="ECO:0000256" key="9">
    <source>
        <dbReference type="SAM" id="MobiDB-lite"/>
    </source>
</evidence>
<feature type="compositionally biased region" description="Basic and acidic residues" evidence="9">
    <location>
        <begin position="1"/>
        <end position="12"/>
    </location>
</feature>
<dbReference type="InterPro" id="IPR050396">
    <property type="entry name" value="Glycosyltr_51/Transpeptidase"/>
</dbReference>
<dbReference type="GO" id="GO:0008955">
    <property type="term" value="F:peptidoglycan glycosyltransferase activity"/>
    <property type="evidence" value="ECO:0007669"/>
    <property type="project" value="UniProtKB-EC"/>
</dbReference>
<comment type="catalytic activity">
    <reaction evidence="8">
        <text>[GlcNAc-(1-&gt;4)-Mur2Ac(oyl-L-Ala-gamma-D-Glu-L-Lys-D-Ala-D-Ala)](n)-di-trans,octa-cis-undecaprenyl diphosphate + beta-D-GlcNAc-(1-&gt;4)-Mur2Ac(oyl-L-Ala-gamma-D-Glu-L-Lys-D-Ala-D-Ala)-di-trans,octa-cis-undecaprenyl diphosphate = [GlcNAc-(1-&gt;4)-Mur2Ac(oyl-L-Ala-gamma-D-Glu-L-Lys-D-Ala-D-Ala)](n+1)-di-trans,octa-cis-undecaprenyl diphosphate + di-trans,octa-cis-undecaprenyl diphosphate + H(+)</text>
        <dbReference type="Rhea" id="RHEA:23708"/>
        <dbReference type="Rhea" id="RHEA-COMP:9602"/>
        <dbReference type="Rhea" id="RHEA-COMP:9603"/>
        <dbReference type="ChEBI" id="CHEBI:15378"/>
        <dbReference type="ChEBI" id="CHEBI:58405"/>
        <dbReference type="ChEBI" id="CHEBI:60033"/>
        <dbReference type="ChEBI" id="CHEBI:78435"/>
        <dbReference type="EC" id="2.4.99.28"/>
    </reaction>
</comment>
<dbReference type="EMBL" id="RJKE01000001">
    <property type="protein sequence ID" value="ROO89559.1"/>
    <property type="molecule type" value="Genomic_DNA"/>
</dbReference>
<dbReference type="Gene3D" id="1.10.3810.10">
    <property type="entry name" value="Biosynthetic peptidoglycan transglycosylase-like"/>
    <property type="match status" value="1"/>
</dbReference>
<dbReference type="GO" id="GO:0008658">
    <property type="term" value="F:penicillin binding"/>
    <property type="evidence" value="ECO:0007669"/>
    <property type="project" value="InterPro"/>
</dbReference>
<keyword evidence="5" id="KW-0378">Hydrolase</keyword>
<feature type="region of interest" description="Disordered" evidence="9">
    <location>
        <begin position="1"/>
        <end position="187"/>
    </location>
</feature>
<dbReference type="InterPro" id="IPR012338">
    <property type="entry name" value="Beta-lactam/transpept-like"/>
</dbReference>
<keyword evidence="10" id="KW-0812">Transmembrane</keyword>
<evidence type="ECO:0000256" key="8">
    <source>
        <dbReference type="ARBA" id="ARBA00049902"/>
    </source>
</evidence>
<evidence type="ECO:0000256" key="2">
    <source>
        <dbReference type="ARBA" id="ARBA00022670"/>
    </source>
</evidence>
<comment type="catalytic activity">
    <reaction evidence="7">
        <text>Preferential cleavage: (Ac)2-L-Lys-D-Ala-|-D-Ala. Also transpeptidation of peptidyl-alanyl moieties that are N-acyl substituents of D-alanine.</text>
        <dbReference type="EC" id="3.4.16.4"/>
    </reaction>
</comment>
<keyword evidence="6" id="KW-0511">Multifunctional enzyme</keyword>
<accession>A0A3N1D7X1</accession>
<dbReference type="GO" id="GO:0009002">
    <property type="term" value="F:serine-type D-Ala-D-Ala carboxypeptidase activity"/>
    <property type="evidence" value="ECO:0007669"/>
    <property type="project" value="UniProtKB-EC"/>
</dbReference>
<feature type="compositionally biased region" description="Low complexity" evidence="9">
    <location>
        <begin position="15"/>
        <end position="29"/>
    </location>
</feature>
<reference evidence="13 14" key="1">
    <citation type="submission" date="2018-11" db="EMBL/GenBank/DDBJ databases">
        <title>Sequencing the genomes of 1000 actinobacteria strains.</title>
        <authorList>
            <person name="Klenk H.-P."/>
        </authorList>
    </citation>
    <scope>NUCLEOTIDE SEQUENCE [LARGE SCALE GENOMIC DNA]</scope>
    <source>
        <strain evidence="13 14">DSM 44254</strain>
    </source>
</reference>